<reference evidence="2 3" key="1">
    <citation type="journal article" date="2014" name="Appl. Microbiol. Biotechnol.">
        <title>Transformable facultative thermophile Geobacillus stearothermophilus NUB3621 as a host strain for metabolic engineering.</title>
        <authorList>
            <person name="Blanchard K."/>
            <person name="Robic S."/>
            <person name="Matsumura I."/>
        </authorList>
    </citation>
    <scope>NUCLEOTIDE SEQUENCE [LARGE SCALE GENOMIC DNA]</scope>
    <source>
        <strain evidence="2 3">NUB3621</strain>
    </source>
</reference>
<dbReference type="RefSeq" id="WP_043904672.1">
    <property type="nucleotide sequence ID" value="NZ_CM002692.1"/>
</dbReference>
<proteinExistence type="predicted"/>
<protein>
    <submittedName>
        <fullName evidence="2">Prophage LambdaBa04, DNA binding protein</fullName>
    </submittedName>
</protein>
<keyword evidence="3" id="KW-1185">Reference proteome</keyword>
<organism evidence="2 3">
    <name type="scientific">Parageobacillus genomosp. 1</name>
    <dbReference type="NCBI Taxonomy" id="1295642"/>
    <lineage>
        <taxon>Bacteria</taxon>
        <taxon>Bacillati</taxon>
        <taxon>Bacillota</taxon>
        <taxon>Bacilli</taxon>
        <taxon>Bacillales</taxon>
        <taxon>Anoxybacillaceae</taxon>
        <taxon>Parageobacillus</taxon>
    </lineage>
</organism>
<accession>A0ABC9VG87</accession>
<evidence type="ECO:0000259" key="1">
    <source>
        <dbReference type="Pfam" id="PF12728"/>
    </source>
</evidence>
<dbReference type="Proteomes" id="UP000023566">
    <property type="component" value="Chromosome"/>
</dbReference>
<dbReference type="InterPro" id="IPR041657">
    <property type="entry name" value="HTH_17"/>
</dbReference>
<sequence>MQTKERYPLILTAKHVAEILGCSLRIAYEIMERPDFPLLRIGRHKKVNREAFFRWMEREAQ</sequence>
<gene>
    <name evidence="2" type="ORF">H839_08064</name>
</gene>
<dbReference type="EMBL" id="AOTZ01000004">
    <property type="protein sequence ID" value="EZP77572.1"/>
    <property type="molecule type" value="Genomic_DNA"/>
</dbReference>
<dbReference type="AlphaFoldDB" id="A0ABC9VG87"/>
<name>A0ABC9VG87_9BACL</name>
<evidence type="ECO:0000313" key="3">
    <source>
        <dbReference type="Proteomes" id="UP000023566"/>
    </source>
</evidence>
<dbReference type="Pfam" id="PF12728">
    <property type="entry name" value="HTH_17"/>
    <property type="match status" value="1"/>
</dbReference>
<comment type="caution">
    <text evidence="2">The sequence shown here is derived from an EMBL/GenBank/DDBJ whole genome shotgun (WGS) entry which is preliminary data.</text>
</comment>
<feature type="domain" description="Helix-turn-helix" evidence="1">
    <location>
        <begin position="11"/>
        <end position="59"/>
    </location>
</feature>
<evidence type="ECO:0000313" key="2">
    <source>
        <dbReference type="EMBL" id="EZP77572.1"/>
    </source>
</evidence>